<dbReference type="InterPro" id="IPR016162">
    <property type="entry name" value="Ald_DH_N"/>
</dbReference>
<evidence type="ECO:0000256" key="1">
    <source>
        <dbReference type="ARBA" id="ARBA00022503"/>
    </source>
</evidence>
<evidence type="ECO:0000256" key="4">
    <source>
        <dbReference type="HAMAP-Rule" id="MF_01174"/>
    </source>
</evidence>
<reference evidence="9" key="2">
    <citation type="submission" date="2014-09" db="EMBL/GenBank/DDBJ databases">
        <authorList>
            <person name="Gomez-Valero L."/>
        </authorList>
    </citation>
    <scope>NUCLEOTIDE SEQUENCE [LARGE SCALE GENOMIC DNA]</scope>
    <source>
        <strain evidence="9">ATCC33218</strain>
    </source>
</reference>
<feature type="binding site" evidence="4">
    <location>
        <begin position="229"/>
        <end position="234"/>
    </location>
    <ligand>
        <name>NAD(+)</name>
        <dbReference type="ChEBI" id="CHEBI:57540"/>
    </ligand>
</feature>
<dbReference type="GO" id="GO:0043824">
    <property type="term" value="F:succinylglutamate-semialdehyde dehydrogenase activity"/>
    <property type="evidence" value="ECO:0007669"/>
    <property type="project" value="UniProtKB-EC"/>
</dbReference>
<sequence>MKHNPQMSKTADHYINGQWINGQGENFISKNPADGSIIWRGHKATQEEIALACEAAHLALPYWSSLDLQTRTHYLQSFAKEIETKRQEIAFLIALETGKPLWEAQTEVSAVVSKVNLSIQAYHERNAEKEFSLPEANACLRYKPHGVAAVLGAFNFPAHLSNGHIVPALLAGNTVVYKPSEFAPAVAQFVVQCWHESGLPNGVLNCVQGDGDCGKTLLSSDVQAVYFTGSYKTGKKIHQHFSDKPEVILALEMGGNNPLIIDEVKNIQAAVYMSILSSMITAGQRCTCARRLFVPNNSAGERFLKQFIKSCYSLRIGKFNDKPEPFMGPVITNDYAQAHLKAQEALIDGGGHALLTMTLLTEDTGLLSPGIIDMTRASNIPDDEIFAPLVQIYRYNDFDEAIALANQTRYGLAAGLLSDNSKHYQHFYKHIRSGLINWNRPTTGAVSSLPFGGVGCSGNHRPSAYFAADYCAYPIASLEQPLLTTPGQLLPGINLE</sequence>
<organism evidence="7 9">
    <name type="scientific">Legionella micdadei</name>
    <name type="common">Tatlockia micdadei</name>
    <dbReference type="NCBI Taxonomy" id="451"/>
    <lineage>
        <taxon>Bacteria</taxon>
        <taxon>Pseudomonadati</taxon>
        <taxon>Pseudomonadota</taxon>
        <taxon>Gammaproteobacteria</taxon>
        <taxon>Legionellales</taxon>
        <taxon>Legionellaceae</taxon>
        <taxon>Legionella</taxon>
    </lineage>
</organism>
<dbReference type="RefSeq" id="WP_045099469.1">
    <property type="nucleotide sequence ID" value="NZ_CP020614.1"/>
</dbReference>
<dbReference type="CDD" id="cd07095">
    <property type="entry name" value="ALDH_SGSD_AstD"/>
    <property type="match status" value="1"/>
</dbReference>
<dbReference type="InterPro" id="IPR016163">
    <property type="entry name" value="Ald_DH_C"/>
</dbReference>
<evidence type="ECO:0000313" key="9">
    <source>
        <dbReference type="Proteomes" id="UP000032414"/>
    </source>
</evidence>
<comment type="similarity">
    <text evidence="4">Belongs to the aldehyde dehydrogenase family. AstD subfamily.</text>
</comment>
<dbReference type="STRING" id="451.B6N58_06555"/>
<name>A0A098GGR2_LEGMI</name>
<dbReference type="KEGG" id="tmc:LMI_1889"/>
<keyword evidence="10" id="KW-1185">Reference proteome</keyword>
<dbReference type="Proteomes" id="UP000032414">
    <property type="component" value="Chromosome I"/>
</dbReference>
<dbReference type="Proteomes" id="UP000182998">
    <property type="component" value="Unassembled WGS sequence"/>
</dbReference>
<dbReference type="PANTHER" id="PTHR11699">
    <property type="entry name" value="ALDEHYDE DEHYDROGENASE-RELATED"/>
    <property type="match status" value="1"/>
</dbReference>
<evidence type="ECO:0000259" key="6">
    <source>
        <dbReference type="Pfam" id="PF00171"/>
    </source>
</evidence>
<dbReference type="PROSITE" id="PS00687">
    <property type="entry name" value="ALDEHYDE_DEHYDR_GLU"/>
    <property type="match status" value="1"/>
</dbReference>
<evidence type="ECO:0000313" key="7">
    <source>
        <dbReference type="EMBL" id="CEG61180.1"/>
    </source>
</evidence>
<evidence type="ECO:0000256" key="2">
    <source>
        <dbReference type="ARBA" id="ARBA00023002"/>
    </source>
</evidence>
<reference evidence="7" key="1">
    <citation type="submission" date="2014-09" db="EMBL/GenBank/DDBJ databases">
        <authorList>
            <person name="GOMEZ-VALERO Laura"/>
        </authorList>
    </citation>
    <scope>NUCLEOTIDE SEQUENCE</scope>
    <source>
        <strain evidence="7">ATCC33218</strain>
    </source>
</reference>
<feature type="active site" evidence="4">
    <location>
        <position position="286"/>
    </location>
</feature>
<keyword evidence="2 4" id="KW-0560">Oxidoreductase</keyword>
<dbReference type="GO" id="GO:0019544">
    <property type="term" value="P:L-arginine catabolic process to L-glutamate"/>
    <property type="evidence" value="ECO:0007669"/>
    <property type="project" value="UniProtKB-UniRule"/>
</dbReference>
<evidence type="ECO:0000256" key="5">
    <source>
        <dbReference type="PROSITE-ProRule" id="PRU10007"/>
    </source>
</evidence>
<dbReference type="NCBIfam" id="NF006992">
    <property type="entry name" value="PRK09457.1"/>
    <property type="match status" value="1"/>
</dbReference>
<feature type="domain" description="Aldehyde dehydrogenase" evidence="6">
    <location>
        <begin position="19"/>
        <end position="464"/>
    </location>
</feature>
<dbReference type="InterPro" id="IPR016161">
    <property type="entry name" value="Ald_DH/histidinol_DH"/>
</dbReference>
<dbReference type="PATRIC" id="fig|451.8.peg.1414"/>
<comment type="pathway">
    <text evidence="4">Amino-acid degradation; L-arginine degradation via AST pathway; L-glutamate and succinate from L-arginine: step 4/5.</text>
</comment>
<dbReference type="GO" id="GO:0019545">
    <property type="term" value="P:L-arginine catabolic process to succinate"/>
    <property type="evidence" value="ECO:0007669"/>
    <property type="project" value="UniProtKB-UniRule"/>
</dbReference>
<dbReference type="InterPro" id="IPR015590">
    <property type="entry name" value="Aldehyde_DH_dom"/>
</dbReference>
<dbReference type="EC" id="1.2.1.71" evidence="4"/>
<dbReference type="FunFam" id="3.40.605.10:FF:000010">
    <property type="entry name" value="N-succinylglutamate 5-semialdehyde dehydrogenase"/>
    <property type="match status" value="1"/>
</dbReference>
<dbReference type="Pfam" id="PF00171">
    <property type="entry name" value="Aldedh"/>
    <property type="match status" value="1"/>
</dbReference>
<reference evidence="8 10" key="3">
    <citation type="submission" date="2016-10" db="EMBL/GenBank/DDBJ databases">
        <authorList>
            <person name="Varghese N."/>
            <person name="Submissions S."/>
        </authorList>
    </citation>
    <scope>NUCLEOTIDE SEQUENCE [LARGE SCALE GENOMIC DNA]</scope>
    <source>
        <strain evidence="8 10">ATCC 33218</strain>
    </source>
</reference>
<dbReference type="UniPathway" id="UPA00185">
    <property type="reaction ID" value="UER00282"/>
</dbReference>
<accession>A0A098GGR2</accession>
<evidence type="ECO:0000313" key="8">
    <source>
        <dbReference type="EMBL" id="SCY32330.1"/>
    </source>
</evidence>
<dbReference type="SUPFAM" id="SSF53720">
    <property type="entry name" value="ALDH-like"/>
    <property type="match status" value="1"/>
</dbReference>
<gene>
    <name evidence="4 7" type="primary">astD</name>
    <name evidence="7" type="ORF">LMI_1889</name>
    <name evidence="8" type="ORF">SAMN02982997_01392</name>
</gene>
<evidence type="ECO:0000256" key="3">
    <source>
        <dbReference type="ARBA" id="ARBA00023027"/>
    </source>
</evidence>
<proteinExistence type="inferred from homology"/>
<keyword evidence="3 4" id="KW-0520">NAD</keyword>
<evidence type="ECO:0000313" key="10">
    <source>
        <dbReference type="Proteomes" id="UP000182998"/>
    </source>
</evidence>
<dbReference type="Gene3D" id="3.40.605.10">
    <property type="entry name" value="Aldehyde Dehydrogenase, Chain A, domain 1"/>
    <property type="match status" value="1"/>
</dbReference>
<comment type="catalytic activity">
    <reaction evidence="4">
        <text>N-succinyl-L-glutamate 5-semialdehyde + NAD(+) + H2O = N-succinyl-L-glutamate + NADH + 2 H(+)</text>
        <dbReference type="Rhea" id="RHEA:10812"/>
        <dbReference type="ChEBI" id="CHEBI:15377"/>
        <dbReference type="ChEBI" id="CHEBI:15378"/>
        <dbReference type="ChEBI" id="CHEBI:57540"/>
        <dbReference type="ChEBI" id="CHEBI:57945"/>
        <dbReference type="ChEBI" id="CHEBI:58520"/>
        <dbReference type="ChEBI" id="CHEBI:58763"/>
        <dbReference type="EC" id="1.2.1.71"/>
    </reaction>
</comment>
<dbReference type="InterPro" id="IPR017649">
    <property type="entry name" value="SuccinylGlu_semiald_DH_AstD"/>
</dbReference>
<feature type="active site" evidence="4 5">
    <location>
        <position position="252"/>
    </location>
</feature>
<dbReference type="EMBL" id="FMVN01000006">
    <property type="protein sequence ID" value="SCY32330.1"/>
    <property type="molecule type" value="Genomic_DNA"/>
</dbReference>
<dbReference type="AlphaFoldDB" id="A0A098GGR2"/>
<dbReference type="EMBL" id="LN614830">
    <property type="protein sequence ID" value="CEG61180.1"/>
    <property type="molecule type" value="Genomic_DNA"/>
</dbReference>
<protein>
    <recommendedName>
        <fullName evidence="4">N-succinylglutamate 5-semialdehyde dehydrogenase</fullName>
        <ecNumber evidence="4">1.2.1.71</ecNumber>
    </recommendedName>
    <alternativeName>
        <fullName evidence="4">Succinylglutamic semialdehyde dehydrogenase</fullName>
        <shortName evidence="4">SGSD</shortName>
    </alternativeName>
</protein>
<comment type="function">
    <text evidence="4">Catalyzes the NAD-dependent reduction of succinylglutamate semialdehyde into succinylglutamate.</text>
</comment>
<dbReference type="Gene3D" id="3.40.309.10">
    <property type="entry name" value="Aldehyde Dehydrogenase, Chain A, domain 2"/>
    <property type="match status" value="1"/>
</dbReference>
<keyword evidence="1 4" id="KW-0056">Arginine metabolism</keyword>
<dbReference type="InterPro" id="IPR029510">
    <property type="entry name" value="Ald_DH_CS_GLU"/>
</dbReference>
<dbReference type="HOGENOM" id="CLU_005391_1_0_6"/>
<dbReference type="HAMAP" id="MF_01174">
    <property type="entry name" value="Aldedh_AstD"/>
    <property type="match status" value="1"/>
</dbReference>
<dbReference type="NCBIfam" id="TIGR03240">
    <property type="entry name" value="arg_catab_astD"/>
    <property type="match status" value="1"/>
</dbReference>